<dbReference type="InterPro" id="IPR010218">
    <property type="entry name" value="NADH_DH_suC"/>
</dbReference>
<dbReference type="GO" id="GO:0005886">
    <property type="term" value="C:plasma membrane"/>
    <property type="evidence" value="ECO:0007669"/>
    <property type="project" value="UniProtKB-SubCell"/>
</dbReference>
<reference evidence="7 8" key="1">
    <citation type="journal article" date="2013" name="Genome Announc.">
        <title>Draft Genome Sequence of Cesiribacter andamanensis Strain AMV16T, Isolated from a Soil Sample from a Mud Volcano in the Andaman Islands, India.</title>
        <authorList>
            <person name="Shivaji S."/>
            <person name="Ara S."/>
            <person name="Begum Z."/>
            <person name="Srinivas T.N."/>
            <person name="Singh A."/>
            <person name="Kumar Pinnaka A."/>
        </authorList>
    </citation>
    <scope>NUCLEOTIDE SEQUENCE [LARGE SCALE GENOMIC DNA]</scope>
    <source>
        <strain evidence="7 8">AMV16</strain>
    </source>
</reference>
<dbReference type="GO" id="GO:0048038">
    <property type="term" value="F:quinone binding"/>
    <property type="evidence" value="ECO:0007669"/>
    <property type="project" value="UniProtKB-KW"/>
</dbReference>
<keyword evidence="8" id="KW-1185">Reference proteome</keyword>
<dbReference type="AlphaFoldDB" id="M7NPS9"/>
<dbReference type="InterPro" id="IPR020396">
    <property type="entry name" value="NADH_UbQ_OxRdtase_CS"/>
</dbReference>
<protein>
    <recommendedName>
        <fullName evidence="3">NADH-quinone oxidoreductase subunit C</fullName>
        <ecNumber evidence="3">7.1.1.-</ecNumber>
    </recommendedName>
    <alternativeName>
        <fullName evidence="3">NADH dehydrogenase I subunit C</fullName>
    </alternativeName>
    <alternativeName>
        <fullName evidence="3">NDH-1 subunit C</fullName>
    </alternativeName>
</protein>
<evidence type="ECO:0000256" key="4">
    <source>
        <dbReference type="RuleBase" id="RU003456"/>
    </source>
</evidence>
<evidence type="ECO:0000313" key="7">
    <source>
        <dbReference type="EMBL" id="EMR03720.1"/>
    </source>
</evidence>
<evidence type="ECO:0000313" key="8">
    <source>
        <dbReference type="Proteomes" id="UP000011910"/>
    </source>
</evidence>
<evidence type="ECO:0000256" key="5">
    <source>
        <dbReference type="RuleBase" id="RU003582"/>
    </source>
</evidence>
<dbReference type="EC" id="7.1.1.-" evidence="3"/>
<dbReference type="HAMAP" id="MF_01357">
    <property type="entry name" value="NDH1_NuoC"/>
    <property type="match status" value="1"/>
</dbReference>
<organism evidence="7 8">
    <name type="scientific">Cesiribacter andamanensis AMV16</name>
    <dbReference type="NCBI Taxonomy" id="1279009"/>
    <lineage>
        <taxon>Bacteria</taxon>
        <taxon>Pseudomonadati</taxon>
        <taxon>Bacteroidota</taxon>
        <taxon>Cytophagia</taxon>
        <taxon>Cytophagales</taxon>
        <taxon>Cesiribacteraceae</taxon>
        <taxon>Cesiribacter</taxon>
    </lineage>
</organism>
<dbReference type="PROSITE" id="PS00542">
    <property type="entry name" value="COMPLEX1_30K"/>
    <property type="match status" value="1"/>
</dbReference>
<dbReference type="OrthoDB" id="9803286at2"/>
<dbReference type="STRING" id="1279009.ADICEAN_01154"/>
<dbReference type="eggNOG" id="COG0852">
    <property type="taxonomic scope" value="Bacteria"/>
</dbReference>
<keyword evidence="3 5" id="KW-0874">Quinone</keyword>
<evidence type="ECO:0000256" key="1">
    <source>
        <dbReference type="ARBA" id="ARBA00007569"/>
    </source>
</evidence>
<keyword evidence="2 3" id="KW-0813">Transport</keyword>
<sequence length="176" mass="19918">MSTTSAPIDQLHARLLERFGPEVILGTDLSCSPAALLVAPAAIEGVCRQLYEDEQSYFDLLSCITGLDGGPEAGTLEVIYSLYSIPYHTHLSLKVVLPRNGEGEPLPELASVSSIWQTANWHEREVFDLLGIRFSGHPDLRRILLPADWQGHPLRKDYKEQEYYHGIWVRYENERL</sequence>
<dbReference type="GO" id="GO:0008137">
    <property type="term" value="F:NADH dehydrogenase (ubiquinone) activity"/>
    <property type="evidence" value="ECO:0007669"/>
    <property type="project" value="InterPro"/>
</dbReference>
<dbReference type="GO" id="GO:0050136">
    <property type="term" value="F:NADH dehydrogenase (quinone) (non-electrogenic) activity"/>
    <property type="evidence" value="ECO:0007669"/>
    <property type="project" value="UniProtKB-UniRule"/>
</dbReference>
<comment type="subunit">
    <text evidence="3">NDH-1 is composed of 14 different subunits. Subunits NuoB, C, D, E, F, and G constitute the peripheral sector of the complex.</text>
</comment>
<dbReference type="PANTHER" id="PTHR10884:SF14">
    <property type="entry name" value="NADH DEHYDROGENASE [UBIQUINONE] IRON-SULFUR PROTEIN 3, MITOCHONDRIAL"/>
    <property type="match status" value="1"/>
</dbReference>
<comment type="caution">
    <text evidence="7">The sequence shown here is derived from an EMBL/GenBank/DDBJ whole genome shotgun (WGS) entry which is preliminary data.</text>
</comment>
<evidence type="ECO:0000256" key="3">
    <source>
        <dbReference type="HAMAP-Rule" id="MF_01357"/>
    </source>
</evidence>
<keyword evidence="3 4" id="KW-0520">NAD</keyword>
<evidence type="ECO:0000256" key="2">
    <source>
        <dbReference type="ARBA" id="ARBA00022448"/>
    </source>
</evidence>
<dbReference type="Pfam" id="PF00329">
    <property type="entry name" value="Complex1_30kDa"/>
    <property type="match status" value="1"/>
</dbReference>
<comment type="similarity">
    <text evidence="1 3 4">Belongs to the complex I 30 kDa subunit family.</text>
</comment>
<keyword evidence="7" id="KW-0560">Oxidoreductase</keyword>
<comment type="function">
    <text evidence="3">NDH-1 shuttles electrons from NADH, via FMN and iron-sulfur (Fe-S) centers, to quinones in the respiratory chain. The immediate electron acceptor for the enzyme in this species is believed to be a menaquinone. Couples the redox reaction to proton translocation (for every two electrons transferred, four hydrogen ions are translocated across the cytoplasmic membrane), and thus conserves the redox energy in a proton gradient.</text>
</comment>
<proteinExistence type="inferred from homology"/>
<dbReference type="Gene3D" id="3.30.460.80">
    <property type="entry name" value="NADH:ubiquinone oxidoreductase, 30kDa subunit"/>
    <property type="match status" value="1"/>
</dbReference>
<dbReference type="PATRIC" id="fig|1279009.4.peg.1166"/>
<comment type="catalytic activity">
    <reaction evidence="3 5">
        <text>a quinone + NADH + 5 H(+)(in) = a quinol + NAD(+) + 4 H(+)(out)</text>
        <dbReference type="Rhea" id="RHEA:57888"/>
        <dbReference type="ChEBI" id="CHEBI:15378"/>
        <dbReference type="ChEBI" id="CHEBI:24646"/>
        <dbReference type="ChEBI" id="CHEBI:57540"/>
        <dbReference type="ChEBI" id="CHEBI:57945"/>
        <dbReference type="ChEBI" id="CHEBI:132124"/>
    </reaction>
</comment>
<feature type="domain" description="NADH:ubiquinone oxidoreductase 30kDa subunit" evidence="6">
    <location>
        <begin position="37"/>
        <end position="163"/>
    </location>
</feature>
<comment type="subcellular location">
    <subcellularLocation>
        <location evidence="3">Cell membrane</location>
        <topology evidence="3">Peripheral membrane protein</topology>
        <orientation evidence="3">Cytoplasmic side</orientation>
    </subcellularLocation>
</comment>
<dbReference type="RefSeq" id="WP_009194554.1">
    <property type="nucleotide sequence ID" value="NZ_AODQ01000019.1"/>
</dbReference>
<dbReference type="InterPro" id="IPR001268">
    <property type="entry name" value="NADH_UbQ_OxRdtase_30kDa_su"/>
</dbReference>
<keyword evidence="3 4" id="KW-1278">Translocase</keyword>
<name>M7NPS9_9BACT</name>
<gene>
    <name evidence="7" type="primary">ndhJ</name>
    <name evidence="3" type="synonym">nuoC</name>
    <name evidence="7" type="ORF">ADICEAN_01154</name>
</gene>
<dbReference type="PANTHER" id="PTHR10884">
    <property type="entry name" value="NADH DEHYDROGENASE UBIQUINONE IRON-SULFUR PROTEIN 3"/>
    <property type="match status" value="1"/>
</dbReference>
<dbReference type="EMBL" id="AODQ01000019">
    <property type="protein sequence ID" value="EMR03720.1"/>
    <property type="molecule type" value="Genomic_DNA"/>
</dbReference>
<keyword evidence="3" id="KW-1003">Cell membrane</keyword>
<dbReference type="SUPFAM" id="SSF143243">
    <property type="entry name" value="Nqo5-like"/>
    <property type="match status" value="1"/>
</dbReference>
<dbReference type="Proteomes" id="UP000011910">
    <property type="component" value="Unassembled WGS sequence"/>
</dbReference>
<dbReference type="InterPro" id="IPR037232">
    <property type="entry name" value="NADH_quin_OxRdtase_su_C/D-like"/>
</dbReference>
<evidence type="ECO:0000259" key="6">
    <source>
        <dbReference type="Pfam" id="PF00329"/>
    </source>
</evidence>
<keyword evidence="3" id="KW-0472">Membrane</keyword>
<accession>M7NPS9</accession>